<dbReference type="Proteomes" id="UP000006559">
    <property type="component" value="Chromosome"/>
</dbReference>
<dbReference type="RefSeq" id="WP_011475635.1">
    <property type="nucleotide sequence ID" value="NC_007929.1"/>
</dbReference>
<gene>
    <name evidence="1" type="ordered locus">LSL_0266</name>
</gene>
<reference evidence="1 2" key="1">
    <citation type="journal article" date="2006" name="Proc. Natl. Acad. Sci. U.S.A.">
        <title>Multireplicon genome architecture of Lactobacillus salivarius.</title>
        <authorList>
            <person name="Claesson M.J."/>
            <person name="Li Y."/>
            <person name="Leahy S."/>
            <person name="Canchaya C."/>
            <person name="van Pijkeren J.P."/>
            <person name="Cerdeno-Tarraga A.M."/>
            <person name="Parkhill J."/>
            <person name="Flynn S."/>
            <person name="O'Sullivan G.C."/>
            <person name="Collins J.K."/>
            <person name="Higgins D."/>
            <person name="Shanahan F."/>
            <person name="Fitzgerald G.F."/>
            <person name="van Sinderen D."/>
            <person name="O'Toole P.W."/>
        </authorList>
    </citation>
    <scope>NUCLEOTIDE SEQUENCE [LARGE SCALE GENOMIC DNA]</scope>
    <source>
        <strain evidence="1 2">UCC118</strain>
    </source>
</reference>
<dbReference type="STRING" id="362948.LSL_0266"/>
<dbReference type="KEGG" id="lsl:LSL_0266"/>
<dbReference type="HOGENOM" id="CLU_176208_0_0_9"/>
<protein>
    <submittedName>
        <fullName evidence="1">Uncharacterized protein</fullName>
    </submittedName>
</protein>
<dbReference type="PATRIC" id="fig|362948.14.peg.345"/>
<keyword evidence="2" id="KW-1185">Reference proteome</keyword>
<organism evidence="1 2">
    <name type="scientific">Ligilactobacillus salivarius (strain UCC118)</name>
    <name type="common">Lactobacillus salivarius</name>
    <dbReference type="NCBI Taxonomy" id="362948"/>
    <lineage>
        <taxon>Bacteria</taxon>
        <taxon>Bacillati</taxon>
        <taxon>Bacillota</taxon>
        <taxon>Bacilli</taxon>
        <taxon>Lactobacillales</taxon>
        <taxon>Lactobacillaceae</taxon>
        <taxon>Ligilactobacillus</taxon>
    </lineage>
</organism>
<dbReference type="EMBL" id="CP000233">
    <property type="protein sequence ID" value="ABD99081.1"/>
    <property type="molecule type" value="Genomic_DNA"/>
</dbReference>
<sequence length="120" mass="14610">MNENIMAMVAELESNFPIKWEQHDKIKDLHFKIYDDRGYKFGIDKEFNEKRFDYMRFYYKGEKGEIYTLDETECIVRIPDKMSWEEFRGIGAILSITSKYMNSIKFNKMSELARVWKYDK</sequence>
<evidence type="ECO:0000313" key="2">
    <source>
        <dbReference type="Proteomes" id="UP000006559"/>
    </source>
</evidence>
<accession>A0JQD1</accession>
<dbReference type="AlphaFoldDB" id="A0JQD1"/>
<proteinExistence type="predicted"/>
<name>A0JQD1_LIGS1</name>
<evidence type="ECO:0000313" key="1">
    <source>
        <dbReference type="EMBL" id="ABD99081.1"/>
    </source>
</evidence>